<feature type="chain" id="PRO_5029811496" evidence="11">
    <location>
        <begin position="24"/>
        <end position="809"/>
    </location>
</feature>
<feature type="active site" description="Charge relay system" evidence="9 10">
    <location>
        <position position="534"/>
    </location>
</feature>
<evidence type="ECO:0000256" key="7">
    <source>
        <dbReference type="ARBA" id="ARBA00022825"/>
    </source>
</evidence>
<proteinExistence type="inferred from homology"/>
<evidence type="ECO:0000256" key="9">
    <source>
        <dbReference type="PIRSR" id="PIRSR615500-1"/>
    </source>
</evidence>
<reference evidence="16 17" key="1">
    <citation type="submission" date="2020-06" db="EMBL/GenBank/DDBJ databases">
        <title>Transcriptomic and genomic resources for Thalictrum thalictroides and T. hernandezii: Facilitating candidate gene discovery in an emerging model plant lineage.</title>
        <authorList>
            <person name="Arias T."/>
            <person name="Riano-Pachon D.M."/>
            <person name="Di Stilio V.S."/>
        </authorList>
    </citation>
    <scope>NUCLEOTIDE SEQUENCE [LARGE SCALE GENOMIC DNA]</scope>
    <source>
        <strain evidence="17">cv. WT478/WT964</strain>
        <tissue evidence="16">Leaves</tissue>
    </source>
</reference>
<dbReference type="InterPro" id="IPR046450">
    <property type="entry name" value="PA_dom_sf"/>
</dbReference>
<evidence type="ECO:0000256" key="5">
    <source>
        <dbReference type="ARBA" id="ARBA00022729"/>
    </source>
</evidence>
<organism evidence="16 17">
    <name type="scientific">Thalictrum thalictroides</name>
    <name type="common">Rue-anemone</name>
    <name type="synonym">Anemone thalictroides</name>
    <dbReference type="NCBI Taxonomy" id="46969"/>
    <lineage>
        <taxon>Eukaryota</taxon>
        <taxon>Viridiplantae</taxon>
        <taxon>Streptophyta</taxon>
        <taxon>Embryophyta</taxon>
        <taxon>Tracheophyta</taxon>
        <taxon>Spermatophyta</taxon>
        <taxon>Magnoliopsida</taxon>
        <taxon>Ranunculales</taxon>
        <taxon>Ranunculaceae</taxon>
        <taxon>Thalictroideae</taxon>
        <taxon>Thalictrum</taxon>
    </lineage>
</organism>
<dbReference type="CDD" id="cd02120">
    <property type="entry name" value="PA_subtilisin_like"/>
    <property type="match status" value="1"/>
</dbReference>
<evidence type="ECO:0000259" key="15">
    <source>
        <dbReference type="Pfam" id="PF17766"/>
    </source>
</evidence>
<comment type="subcellular location">
    <subcellularLocation>
        <location evidence="1">Secreted</location>
    </subcellularLocation>
</comment>
<dbReference type="InterPro" id="IPR015500">
    <property type="entry name" value="Peptidase_S8_subtilisin-rel"/>
</dbReference>
<feature type="domain" description="PA" evidence="13">
    <location>
        <begin position="370"/>
        <end position="453"/>
    </location>
</feature>
<feature type="domain" description="Peptidase S8/S53" evidence="12">
    <location>
        <begin position="130"/>
        <end position="571"/>
    </location>
</feature>
<feature type="domain" description="Inhibitor I9" evidence="14">
    <location>
        <begin position="29"/>
        <end position="107"/>
    </location>
</feature>
<dbReference type="PRINTS" id="PR00723">
    <property type="entry name" value="SUBTILISIN"/>
</dbReference>
<dbReference type="GO" id="GO:0048731">
    <property type="term" value="P:system development"/>
    <property type="evidence" value="ECO:0007669"/>
    <property type="project" value="UniProtKB-ARBA"/>
</dbReference>
<gene>
    <name evidence="16" type="ORF">FRX31_016017</name>
</gene>
<evidence type="ECO:0000259" key="12">
    <source>
        <dbReference type="Pfam" id="PF00082"/>
    </source>
</evidence>
<dbReference type="OrthoDB" id="206201at2759"/>
<evidence type="ECO:0000256" key="10">
    <source>
        <dbReference type="PROSITE-ProRule" id="PRU01240"/>
    </source>
</evidence>
<dbReference type="GO" id="GO:0005576">
    <property type="term" value="C:extracellular region"/>
    <property type="evidence" value="ECO:0007669"/>
    <property type="project" value="UniProtKB-SubCell"/>
</dbReference>
<feature type="active site" description="Charge relay system" evidence="9 10">
    <location>
        <position position="212"/>
    </location>
</feature>
<keyword evidence="5 11" id="KW-0732">Signal</keyword>
<dbReference type="EMBL" id="JABWDY010018760">
    <property type="protein sequence ID" value="KAF5194396.1"/>
    <property type="molecule type" value="Genomic_DNA"/>
</dbReference>
<dbReference type="InterPro" id="IPR036852">
    <property type="entry name" value="Peptidase_S8/S53_dom_sf"/>
</dbReference>
<dbReference type="FunFam" id="3.30.70.80:FF:000003">
    <property type="entry name" value="Subtilisin-like protease SBT1.9"/>
    <property type="match status" value="1"/>
</dbReference>
<feature type="active site" description="Charge relay system" evidence="9 10">
    <location>
        <position position="139"/>
    </location>
</feature>
<dbReference type="PANTHER" id="PTHR10795">
    <property type="entry name" value="PROPROTEIN CONVERTASE SUBTILISIN/KEXIN"/>
    <property type="match status" value="1"/>
</dbReference>
<comment type="caution">
    <text evidence="16">The sequence shown here is derived from an EMBL/GenBank/DDBJ whole genome shotgun (WGS) entry which is preliminary data.</text>
</comment>
<dbReference type="Pfam" id="PF05922">
    <property type="entry name" value="Inhibitor_I9"/>
    <property type="match status" value="1"/>
</dbReference>
<feature type="signal peptide" evidence="11">
    <location>
        <begin position="1"/>
        <end position="23"/>
    </location>
</feature>
<dbReference type="InterPro" id="IPR000209">
    <property type="entry name" value="Peptidase_S8/S53_dom"/>
</dbReference>
<dbReference type="Pfam" id="PF02225">
    <property type="entry name" value="PA"/>
    <property type="match status" value="1"/>
</dbReference>
<dbReference type="Gene3D" id="3.30.70.80">
    <property type="entry name" value="Peptidase S8 propeptide/proteinase inhibitor I9"/>
    <property type="match status" value="1"/>
</dbReference>
<keyword evidence="8" id="KW-0325">Glycoprotein</keyword>
<dbReference type="CDD" id="cd04852">
    <property type="entry name" value="Peptidases_S8_3"/>
    <property type="match status" value="1"/>
</dbReference>
<dbReference type="Pfam" id="PF00082">
    <property type="entry name" value="Peptidase_S8"/>
    <property type="match status" value="1"/>
</dbReference>
<feature type="domain" description="Subtilisin-like protease fibronectin type-III" evidence="15">
    <location>
        <begin position="710"/>
        <end position="798"/>
    </location>
</feature>
<comment type="similarity">
    <text evidence="2 10">Belongs to the peptidase S8 family.</text>
</comment>
<dbReference type="FunFam" id="3.40.50.200:FF:000006">
    <property type="entry name" value="Subtilisin-like protease SBT1.5"/>
    <property type="match status" value="1"/>
</dbReference>
<dbReference type="InterPro" id="IPR037045">
    <property type="entry name" value="S8pro/Inhibitor_I9_sf"/>
</dbReference>
<evidence type="ECO:0000256" key="11">
    <source>
        <dbReference type="SAM" id="SignalP"/>
    </source>
</evidence>
<evidence type="ECO:0000256" key="1">
    <source>
        <dbReference type="ARBA" id="ARBA00004613"/>
    </source>
</evidence>
<evidence type="ECO:0000256" key="3">
    <source>
        <dbReference type="ARBA" id="ARBA00022525"/>
    </source>
</evidence>
<dbReference type="SUPFAM" id="SSF52743">
    <property type="entry name" value="Subtilisin-like"/>
    <property type="match status" value="1"/>
</dbReference>
<dbReference type="Proteomes" id="UP000554482">
    <property type="component" value="Unassembled WGS sequence"/>
</dbReference>
<dbReference type="SUPFAM" id="SSF52025">
    <property type="entry name" value="PA domain"/>
    <property type="match status" value="1"/>
</dbReference>
<dbReference type="Gene3D" id="2.60.40.2310">
    <property type="match status" value="2"/>
</dbReference>
<dbReference type="InterPro" id="IPR003137">
    <property type="entry name" value="PA_domain"/>
</dbReference>
<dbReference type="InterPro" id="IPR023828">
    <property type="entry name" value="Peptidase_S8_Ser-AS"/>
</dbReference>
<evidence type="ECO:0000256" key="6">
    <source>
        <dbReference type="ARBA" id="ARBA00022801"/>
    </source>
</evidence>
<dbReference type="GO" id="GO:0006508">
    <property type="term" value="P:proteolysis"/>
    <property type="evidence" value="ECO:0007669"/>
    <property type="project" value="UniProtKB-KW"/>
</dbReference>
<dbReference type="PROSITE" id="PS51892">
    <property type="entry name" value="SUBTILASE"/>
    <property type="match status" value="1"/>
</dbReference>
<dbReference type="InterPro" id="IPR045051">
    <property type="entry name" value="SBT"/>
</dbReference>
<dbReference type="Gene3D" id="3.50.30.30">
    <property type="match status" value="1"/>
</dbReference>
<keyword evidence="4 10" id="KW-0645">Protease</keyword>
<dbReference type="FunFam" id="3.50.30.30:FF:000005">
    <property type="entry name" value="subtilisin-like protease SBT1.5"/>
    <property type="match status" value="1"/>
</dbReference>
<dbReference type="Gene3D" id="3.40.50.200">
    <property type="entry name" value="Peptidase S8/S53 domain"/>
    <property type="match status" value="1"/>
</dbReference>
<keyword evidence="3" id="KW-0964">Secreted</keyword>
<keyword evidence="17" id="KW-1185">Reference proteome</keyword>
<dbReference type="InterPro" id="IPR034197">
    <property type="entry name" value="Peptidases_S8_3"/>
</dbReference>
<evidence type="ECO:0000256" key="4">
    <source>
        <dbReference type="ARBA" id="ARBA00022670"/>
    </source>
</evidence>
<evidence type="ECO:0000256" key="8">
    <source>
        <dbReference type="ARBA" id="ARBA00023180"/>
    </source>
</evidence>
<dbReference type="GO" id="GO:0004252">
    <property type="term" value="F:serine-type endopeptidase activity"/>
    <property type="evidence" value="ECO:0007669"/>
    <property type="project" value="UniProtKB-UniRule"/>
</dbReference>
<accession>A0A7J6WAE3</accession>
<evidence type="ECO:0000259" key="14">
    <source>
        <dbReference type="Pfam" id="PF05922"/>
    </source>
</evidence>
<evidence type="ECO:0000259" key="13">
    <source>
        <dbReference type="Pfam" id="PF02225"/>
    </source>
</evidence>
<evidence type="ECO:0000256" key="2">
    <source>
        <dbReference type="ARBA" id="ARBA00011073"/>
    </source>
</evidence>
<keyword evidence="7 10" id="KW-0720">Serine protease</keyword>
<evidence type="ECO:0000313" key="17">
    <source>
        <dbReference type="Proteomes" id="UP000554482"/>
    </source>
</evidence>
<dbReference type="AlphaFoldDB" id="A0A7J6WAE3"/>
<dbReference type="InterPro" id="IPR041469">
    <property type="entry name" value="Subtilisin-like_FN3"/>
</dbReference>
<dbReference type="InterPro" id="IPR010259">
    <property type="entry name" value="S8pro/Inhibitor_I9"/>
</dbReference>
<evidence type="ECO:0000313" key="16">
    <source>
        <dbReference type="EMBL" id="KAF5194396.1"/>
    </source>
</evidence>
<name>A0A7J6WAE3_THATH</name>
<protein>
    <submittedName>
        <fullName evidence="16">Subtilisin-like protease SBT1.4</fullName>
    </submittedName>
</protein>
<sequence length="809" mass="87296">MEKIKQSLTLLLIFLFMFFLSFAQEEHKNYIIHVSKTHKPVIYTTHHQWYVSILTSLPPPHETKKLLYTYQHSFHGFVAHLTETQASILLNIPGILKVAPERTGYLHTTRTPNFLGLSELSGLWPISNYGEDVIIGVLDTGVWPESESFNDDGLSPVPEKWKGGCMSGPDFPVSACNKKLIGAKYFSMAYEAKYGAINDSEQSRSPRDTDGHGTHTASIAAGSVVKNAGYYNLVSGEARGIASKARVAVYKICWKEDCAEGDILAALEQAVDDGVDIISISIGRGSGLEYDDDAFAIGALRAVQKGILVTCSAGNDGLKTKKTPEHVAPWILTVGASSIDRDFRADVVLGDGTMYTGVSLYSGEPLGSSSYPLVYAGNNGHRLCAGNSLSTAVKGKIVLCDGGFNSNSQKARVVKEAGGVGMILANNVHTGPGGPADEHVLPATMVDPSAGNMIRNYIKSQPSANATIIFKGMVIGGNSIIPSPLVAQFSSRGPNRVTPEILKPDLIAPGVNILAGWTGASTPPIKFNISSGTSMACPHVSGIAALLHKAYPEWSPAAIRSALMTSAYNADNTGKTIRDFTTLNESTPFDRGSGHVDPNKALDPGLVYDIGVNDYIGFLCSIGYTESRISVMIHDQNINCSTMRLASPGDLNYPSFSVVFKTATDNTTPRRVEELENIYYSIHMSSVDDVVSSSTLSPANKSLVNEVTVDAGKKVVTHRRVMKNVGKSENVVYDVKVSSHPSINIDVNPSRLVFSPENQSLSYEVTFTVIDDQMKDTLPKFGWIEWSDGFHKVRSPVAFTWGRGSVPSI</sequence>
<keyword evidence="6 10" id="KW-0378">Hydrolase</keyword>
<dbReference type="PROSITE" id="PS00138">
    <property type="entry name" value="SUBTILASE_SER"/>
    <property type="match status" value="1"/>
</dbReference>
<dbReference type="Pfam" id="PF17766">
    <property type="entry name" value="fn3_6"/>
    <property type="match status" value="1"/>
</dbReference>